<evidence type="ECO:0000259" key="7">
    <source>
        <dbReference type="Pfam" id="PF01266"/>
    </source>
</evidence>
<dbReference type="GO" id="GO:0009331">
    <property type="term" value="C:glycerol-3-phosphate dehydrogenase (FAD) complex"/>
    <property type="evidence" value="ECO:0007669"/>
    <property type="project" value="UniProtKB-UniRule"/>
</dbReference>
<keyword evidence="10" id="KW-1185">Reference proteome</keyword>
<evidence type="ECO:0000256" key="3">
    <source>
        <dbReference type="ARBA" id="ARBA00022630"/>
    </source>
</evidence>
<dbReference type="PANTHER" id="PTHR11985">
    <property type="entry name" value="GLYCEROL-3-PHOSPHATE DEHYDROGENASE"/>
    <property type="match status" value="1"/>
</dbReference>
<comment type="cofactor">
    <cofactor evidence="1 6">
        <name>FAD</name>
        <dbReference type="ChEBI" id="CHEBI:57692"/>
    </cofactor>
</comment>
<dbReference type="Gene3D" id="3.30.9.10">
    <property type="entry name" value="D-Amino Acid Oxidase, subunit A, domain 2"/>
    <property type="match status" value="1"/>
</dbReference>
<accession>A0A8J2ZA50</accession>
<keyword evidence="4" id="KW-0274">FAD</keyword>
<dbReference type="InterPro" id="IPR031656">
    <property type="entry name" value="DAO_C"/>
</dbReference>
<dbReference type="GO" id="GO:0046168">
    <property type="term" value="P:glycerol-3-phosphate catabolic process"/>
    <property type="evidence" value="ECO:0007669"/>
    <property type="project" value="TreeGrafter"/>
</dbReference>
<feature type="domain" description="Alpha-glycerophosphate oxidase C-terminal" evidence="8">
    <location>
        <begin position="385"/>
        <end position="491"/>
    </location>
</feature>
<dbReference type="InterPro" id="IPR006076">
    <property type="entry name" value="FAD-dep_OxRdtase"/>
</dbReference>
<evidence type="ECO:0000256" key="5">
    <source>
        <dbReference type="ARBA" id="ARBA00023002"/>
    </source>
</evidence>
<dbReference type="Gene3D" id="1.10.8.870">
    <property type="entry name" value="Alpha-glycerophosphate oxidase, cap domain"/>
    <property type="match status" value="1"/>
</dbReference>
<keyword evidence="5 6" id="KW-0560">Oxidoreductase</keyword>
<reference evidence="9 10" key="1">
    <citation type="journal article" date="2014" name="Int. J. Syst. Evol. Microbiol.">
        <title>Complete genome sequence of Corynebacterium casei LMG S-19264T (=DSM 44701T), isolated from a smear-ripened cheese.</title>
        <authorList>
            <consortium name="US DOE Joint Genome Institute (JGI-PGF)"/>
            <person name="Walter F."/>
            <person name="Albersmeier A."/>
            <person name="Kalinowski J."/>
            <person name="Ruckert C."/>
        </authorList>
    </citation>
    <scope>NUCLEOTIDE SEQUENCE [LARGE SCALE GENOMIC DNA]</scope>
    <source>
        <strain evidence="9 10">CGMCC 1.16330</strain>
    </source>
</reference>
<dbReference type="Pfam" id="PF01266">
    <property type="entry name" value="DAO"/>
    <property type="match status" value="1"/>
</dbReference>
<evidence type="ECO:0000256" key="6">
    <source>
        <dbReference type="RuleBase" id="RU361217"/>
    </source>
</evidence>
<evidence type="ECO:0000313" key="9">
    <source>
        <dbReference type="EMBL" id="GGG27623.1"/>
    </source>
</evidence>
<dbReference type="EC" id="1.1.5.3" evidence="6"/>
<comment type="similarity">
    <text evidence="2 6">Belongs to the FAD-dependent glycerol-3-phosphate dehydrogenase family.</text>
</comment>
<evidence type="ECO:0000259" key="8">
    <source>
        <dbReference type="Pfam" id="PF16901"/>
    </source>
</evidence>
<comment type="caution">
    <text evidence="9">The sequence shown here is derived from an EMBL/GenBank/DDBJ whole genome shotgun (WGS) entry which is preliminary data.</text>
</comment>
<dbReference type="NCBIfam" id="NF008899">
    <property type="entry name" value="PRK12266.1"/>
    <property type="match status" value="1"/>
</dbReference>
<dbReference type="SUPFAM" id="SSF51905">
    <property type="entry name" value="FAD/NAD(P)-binding domain"/>
    <property type="match status" value="1"/>
</dbReference>
<dbReference type="PROSITE" id="PS00977">
    <property type="entry name" value="FAD_G3PDH_1"/>
    <property type="match status" value="1"/>
</dbReference>
<dbReference type="Pfam" id="PF16901">
    <property type="entry name" value="DAO_C"/>
    <property type="match status" value="1"/>
</dbReference>
<evidence type="ECO:0000256" key="2">
    <source>
        <dbReference type="ARBA" id="ARBA00007330"/>
    </source>
</evidence>
<organism evidence="9 10">
    <name type="scientific">Caldovatus sediminis</name>
    <dbReference type="NCBI Taxonomy" id="2041189"/>
    <lineage>
        <taxon>Bacteria</taxon>
        <taxon>Pseudomonadati</taxon>
        <taxon>Pseudomonadota</taxon>
        <taxon>Alphaproteobacteria</taxon>
        <taxon>Acetobacterales</taxon>
        <taxon>Roseomonadaceae</taxon>
        <taxon>Caldovatus</taxon>
    </lineage>
</organism>
<evidence type="ECO:0000256" key="1">
    <source>
        <dbReference type="ARBA" id="ARBA00001974"/>
    </source>
</evidence>
<dbReference type="Gene3D" id="6.10.250.1890">
    <property type="match status" value="1"/>
</dbReference>
<dbReference type="Proteomes" id="UP000597507">
    <property type="component" value="Unassembled WGS sequence"/>
</dbReference>
<proteinExistence type="inferred from homology"/>
<dbReference type="SUPFAM" id="SSF54373">
    <property type="entry name" value="FAD-linked reductases, C-terminal domain"/>
    <property type="match status" value="1"/>
</dbReference>
<dbReference type="InterPro" id="IPR038299">
    <property type="entry name" value="DAO_C_sf"/>
</dbReference>
<dbReference type="PRINTS" id="PR01001">
    <property type="entry name" value="FADG3PDH"/>
</dbReference>
<dbReference type="Gene3D" id="3.50.50.60">
    <property type="entry name" value="FAD/NAD(P)-binding domain"/>
    <property type="match status" value="1"/>
</dbReference>
<dbReference type="AlphaFoldDB" id="A0A8J2ZA50"/>
<dbReference type="GO" id="GO:0004368">
    <property type="term" value="F:glycerol-3-phosphate dehydrogenase (quinone) activity"/>
    <property type="evidence" value="ECO:0007669"/>
    <property type="project" value="UniProtKB-EC"/>
</dbReference>
<dbReference type="InterPro" id="IPR000447">
    <property type="entry name" value="G3P_DH_FAD-dep"/>
</dbReference>
<dbReference type="RefSeq" id="WP_188899329.1">
    <property type="nucleotide sequence ID" value="NZ_BMKS01000003.1"/>
</dbReference>
<keyword evidence="3 6" id="KW-0285">Flavoprotein</keyword>
<dbReference type="PANTHER" id="PTHR11985:SF15">
    <property type="entry name" value="GLYCEROL-3-PHOSPHATE DEHYDROGENASE, MITOCHONDRIAL"/>
    <property type="match status" value="1"/>
</dbReference>
<name>A0A8J2ZA50_9PROT</name>
<feature type="domain" description="FAD dependent oxidoreductase" evidence="7">
    <location>
        <begin position="6"/>
        <end position="360"/>
    </location>
</feature>
<comment type="catalytic activity">
    <reaction evidence="6">
        <text>a quinone + sn-glycerol 3-phosphate = dihydroxyacetone phosphate + a quinol</text>
        <dbReference type="Rhea" id="RHEA:18977"/>
        <dbReference type="ChEBI" id="CHEBI:24646"/>
        <dbReference type="ChEBI" id="CHEBI:57597"/>
        <dbReference type="ChEBI" id="CHEBI:57642"/>
        <dbReference type="ChEBI" id="CHEBI:132124"/>
        <dbReference type="EC" id="1.1.5.3"/>
    </reaction>
</comment>
<protein>
    <recommendedName>
        <fullName evidence="6">Glycerol-3-phosphate dehydrogenase</fullName>
        <ecNumber evidence="6">1.1.5.3</ecNumber>
    </recommendedName>
</protein>
<evidence type="ECO:0000313" key="10">
    <source>
        <dbReference type="Proteomes" id="UP000597507"/>
    </source>
</evidence>
<dbReference type="EMBL" id="BMKS01000003">
    <property type="protein sequence ID" value="GGG27623.1"/>
    <property type="molecule type" value="Genomic_DNA"/>
</dbReference>
<dbReference type="InterPro" id="IPR036188">
    <property type="entry name" value="FAD/NAD-bd_sf"/>
</dbReference>
<sequence>MRDAFDLLVVGGGINGCGIARDAAGRGLSVLLVEKGDLGGATSSASSKLIHGGLRYLEHWEFRLVREALAEREVMLRIAPHVARPMRFVLPHRPEMRPRWMIRAGLFLYDHLARRVSLPGAEAIATRTHPYGAPLKPEITAAFAYSDCWVDDARLVVLNAKDAARRGAEIAVRTAFLGATPEAGAWTCRLRAADGAERTVRARAIANAGGPWALRVLEAAGAPARCTLRLVRGSHIVLPALYEGEQAYILQNDDGRVVFVIPYEGRFSLVGTTDVPHEGDPGAAACSAEEAAYLCAAVSRQFRRQIDPAEVVWSYAGVRPLYDDGARDPSAVTRDYVLSLDRGGENGPPLLNVYGGKLTTYRRLSEEALAKLAPPLGFSAARPWTATAPLPGGDLGAAGLSGFEAAQVRRYPWLPPETLRRLCRAYGTEMDALLAGASGMAALGRDFGAGLTERELDWLRREEWARRAEDVLWRRSKLGLHLAPAARAAVAAWFGEASQAAVAGKAEPAGV</sequence>
<evidence type="ECO:0000256" key="4">
    <source>
        <dbReference type="ARBA" id="ARBA00022827"/>
    </source>
</evidence>
<dbReference type="NCBIfam" id="NF009906">
    <property type="entry name" value="PRK13369.1"/>
    <property type="match status" value="1"/>
</dbReference>
<gene>
    <name evidence="9" type="primary">glpD</name>
    <name evidence="9" type="ORF">GCM10010964_14440</name>
</gene>